<dbReference type="Proteomes" id="UP000824120">
    <property type="component" value="Chromosome 1"/>
</dbReference>
<name>A0A9J6AVX3_SOLCO</name>
<keyword evidence="1" id="KW-0812">Transmembrane</keyword>
<feature type="transmembrane region" description="Helical" evidence="1">
    <location>
        <begin position="12"/>
        <end position="32"/>
    </location>
</feature>
<keyword evidence="1" id="KW-0472">Membrane</keyword>
<evidence type="ECO:0000313" key="2">
    <source>
        <dbReference type="EMBL" id="KAG5628640.1"/>
    </source>
</evidence>
<reference evidence="2 3" key="1">
    <citation type="submission" date="2020-09" db="EMBL/GenBank/DDBJ databases">
        <title>De no assembly of potato wild relative species, Solanum commersonii.</title>
        <authorList>
            <person name="Cho K."/>
        </authorList>
    </citation>
    <scope>NUCLEOTIDE SEQUENCE [LARGE SCALE GENOMIC DNA]</scope>
    <source>
        <strain evidence="2">LZ3.2</strain>
        <tissue evidence="2">Leaf</tissue>
    </source>
</reference>
<gene>
    <name evidence="2" type="ORF">H5410_000357</name>
</gene>
<sequence length="61" mass="6792">MKKRHVNFITFVGFYEVCIPFFASGSGIWLVLGTVRLVLELIVEFAVSSLLIVENSVVDST</sequence>
<dbReference type="AlphaFoldDB" id="A0A9J6AVX3"/>
<keyword evidence="3" id="KW-1185">Reference proteome</keyword>
<dbReference type="EMBL" id="JACXVP010000001">
    <property type="protein sequence ID" value="KAG5628640.1"/>
    <property type="molecule type" value="Genomic_DNA"/>
</dbReference>
<keyword evidence="1" id="KW-1133">Transmembrane helix</keyword>
<protein>
    <submittedName>
        <fullName evidence="2">Uncharacterized protein</fullName>
    </submittedName>
</protein>
<organism evidence="2 3">
    <name type="scientific">Solanum commersonii</name>
    <name type="common">Commerson's wild potato</name>
    <name type="synonym">Commerson's nightshade</name>
    <dbReference type="NCBI Taxonomy" id="4109"/>
    <lineage>
        <taxon>Eukaryota</taxon>
        <taxon>Viridiplantae</taxon>
        <taxon>Streptophyta</taxon>
        <taxon>Embryophyta</taxon>
        <taxon>Tracheophyta</taxon>
        <taxon>Spermatophyta</taxon>
        <taxon>Magnoliopsida</taxon>
        <taxon>eudicotyledons</taxon>
        <taxon>Gunneridae</taxon>
        <taxon>Pentapetalae</taxon>
        <taxon>asterids</taxon>
        <taxon>lamiids</taxon>
        <taxon>Solanales</taxon>
        <taxon>Solanaceae</taxon>
        <taxon>Solanoideae</taxon>
        <taxon>Solaneae</taxon>
        <taxon>Solanum</taxon>
    </lineage>
</organism>
<proteinExistence type="predicted"/>
<comment type="caution">
    <text evidence="2">The sequence shown here is derived from an EMBL/GenBank/DDBJ whole genome shotgun (WGS) entry which is preliminary data.</text>
</comment>
<accession>A0A9J6AVX3</accession>
<evidence type="ECO:0000256" key="1">
    <source>
        <dbReference type="SAM" id="Phobius"/>
    </source>
</evidence>
<evidence type="ECO:0000313" key="3">
    <source>
        <dbReference type="Proteomes" id="UP000824120"/>
    </source>
</evidence>